<feature type="transmembrane region" description="Helical" evidence="1">
    <location>
        <begin position="269"/>
        <end position="291"/>
    </location>
</feature>
<dbReference type="eggNOG" id="COG0577">
    <property type="taxonomic scope" value="Bacteria"/>
</dbReference>
<feature type="transmembrane region" description="Helical" evidence="1">
    <location>
        <begin position="7"/>
        <end position="26"/>
    </location>
</feature>
<dbReference type="STRING" id="471856.Jden_0754"/>
<dbReference type="HOGENOM" id="CLU_396855_0_0_11"/>
<protein>
    <recommendedName>
        <fullName evidence="4">ABC3 transporter permease protein domain-containing protein</fullName>
    </recommendedName>
</protein>
<keyword evidence="1" id="KW-0472">Membrane</keyword>
<feature type="transmembrane region" description="Helical" evidence="1">
    <location>
        <begin position="339"/>
        <end position="361"/>
    </location>
</feature>
<feature type="transmembrane region" description="Helical" evidence="1">
    <location>
        <begin position="178"/>
        <end position="205"/>
    </location>
</feature>
<keyword evidence="1" id="KW-1133">Transmembrane helix</keyword>
<feature type="transmembrane region" description="Helical" evidence="1">
    <location>
        <begin position="563"/>
        <end position="585"/>
    </location>
</feature>
<sequence length="687" mass="72930">MKPLANLVIALSVFVSLMFATALLILHTETESRADLTQVRGPAYVEDEDKANLAWSIDGTAVEDQLISVVYYSPRGEDIAPPPGLSRWPSPGEVAVSPGLLAHREFIETQFGNISETISPSVLLNAGEGVVIVRPVDDSDLWNRAAAGDRAYFASGFDMQSDPVPYGDALYENNAGKLLPLLLISLVPPTFLLVALMRSLVLAGVAREQYILQTMGASRSVLIGKLTQTFWPGIAGGALTACAVQAFLMREGATIPFAEFGLAEGALRSAAGTVFLVDTLVVAGFFLLICLPITKLRAQRSNHRTKPTSDRGLVLFAIGLLAVSAGTILLLKTRTSIEIYFWFSGIILICAGLFSALRVLIRTSGERFSTATARNIIIRWISPNAGRVALASALTGGFAIIGSVIAMVYVTASSIDPNTIPGGTAQHISSTTVSCRQNDSACLQGLIEDVGSAASGAHVFAVMSDDSGNSFVIASSQEQSELNSLQSKYGQLARELISGQTVVESTGGNFSRGEVIAVSEEGTLMIDSFQGIRASGTERIPLTKWYGDADAAASHIYQFQSRWITWFLGASFLVVLTSTTITSVLRMRREALEMASIAAISGQSTSLGRSMFRRSIIIAALSTGFSLAIALLVSMQIGATMSVNIPFSFIGLLAALLICSLVLEGIVAQTVLSRAAKVWVPGKSGVL</sequence>
<feature type="transmembrane region" description="Helical" evidence="1">
    <location>
        <begin position="616"/>
        <end position="639"/>
    </location>
</feature>
<gene>
    <name evidence="2" type="ordered locus">Jden_0754</name>
</gene>
<keyword evidence="1" id="KW-0812">Transmembrane</keyword>
<evidence type="ECO:0000313" key="3">
    <source>
        <dbReference type="Proteomes" id="UP000000628"/>
    </source>
</evidence>
<proteinExistence type="predicted"/>
<accession>C7R1U9</accession>
<dbReference type="AlphaFoldDB" id="C7R1U9"/>
<organism evidence="2 3">
    <name type="scientific">Jonesia denitrificans (strain ATCC 14870 / DSM 20603 / BCRC 15368 / CIP 55.134 / JCM 11481 / NBRC 15587 / NCTC 10816 / Prevot 55134)</name>
    <name type="common">Listeria denitrificans</name>
    <dbReference type="NCBI Taxonomy" id="471856"/>
    <lineage>
        <taxon>Bacteria</taxon>
        <taxon>Bacillati</taxon>
        <taxon>Actinomycetota</taxon>
        <taxon>Actinomycetes</taxon>
        <taxon>Micrococcales</taxon>
        <taxon>Jonesiaceae</taxon>
        <taxon>Jonesia</taxon>
    </lineage>
</organism>
<feature type="transmembrane region" description="Helical" evidence="1">
    <location>
        <begin position="388"/>
        <end position="410"/>
    </location>
</feature>
<dbReference type="Proteomes" id="UP000000628">
    <property type="component" value="Chromosome"/>
</dbReference>
<feature type="transmembrane region" description="Helical" evidence="1">
    <location>
        <begin position="645"/>
        <end position="667"/>
    </location>
</feature>
<dbReference type="KEGG" id="jde:Jden_0754"/>
<evidence type="ECO:0008006" key="4">
    <source>
        <dbReference type="Google" id="ProtNLM"/>
    </source>
</evidence>
<evidence type="ECO:0000256" key="1">
    <source>
        <dbReference type="SAM" id="Phobius"/>
    </source>
</evidence>
<evidence type="ECO:0000313" key="2">
    <source>
        <dbReference type="EMBL" id="ACV08417.1"/>
    </source>
</evidence>
<name>C7R1U9_JONDD</name>
<feature type="transmembrane region" description="Helical" evidence="1">
    <location>
        <begin position="312"/>
        <end position="333"/>
    </location>
</feature>
<feature type="transmembrane region" description="Helical" evidence="1">
    <location>
        <begin position="226"/>
        <end position="249"/>
    </location>
</feature>
<keyword evidence="3" id="KW-1185">Reference proteome</keyword>
<reference evidence="2 3" key="1">
    <citation type="journal article" date="2009" name="Stand. Genomic Sci.">
        <title>Complete genome sequence of Jonesia denitrificans type strain (Prevot 55134).</title>
        <authorList>
            <person name="Pukall R."/>
            <person name="Gehrich-Schroter G."/>
            <person name="Lapidus A."/>
            <person name="Nolan M."/>
            <person name="Glavina Del Rio T."/>
            <person name="Lucas S."/>
            <person name="Chen F."/>
            <person name="Tice H."/>
            <person name="Pitluck S."/>
            <person name="Cheng J.F."/>
            <person name="Copeland A."/>
            <person name="Saunders E."/>
            <person name="Brettin T."/>
            <person name="Detter J.C."/>
            <person name="Bruce D."/>
            <person name="Goodwin L."/>
            <person name="Pati A."/>
            <person name="Ivanova N."/>
            <person name="Mavromatis K."/>
            <person name="Ovchinnikova G."/>
            <person name="Chen A."/>
            <person name="Palaniappan K."/>
            <person name="Land M."/>
            <person name="Hauser L."/>
            <person name="Chang Y.J."/>
            <person name="Jeffries C.D."/>
            <person name="Chain P."/>
            <person name="Goker M."/>
            <person name="Bristow J."/>
            <person name="Eisen J.A."/>
            <person name="Markowitz V."/>
            <person name="Hugenholtz P."/>
            <person name="Kyrpides N.C."/>
            <person name="Klenk H.P."/>
            <person name="Han C."/>
        </authorList>
    </citation>
    <scope>NUCLEOTIDE SEQUENCE [LARGE SCALE GENOMIC DNA]</scope>
    <source>
        <strain evidence="3">ATCC 14870 / DSM 20603 / BCRC 15368 / CIP 55.134 / JCM 11481 / NBRC 15587 / NCTC 10816 / Prevot 55134</strain>
    </source>
</reference>
<dbReference type="EMBL" id="CP001706">
    <property type="protein sequence ID" value="ACV08417.1"/>
    <property type="molecule type" value="Genomic_DNA"/>
</dbReference>